<name>A0A8S1RP46_9CILI</name>
<dbReference type="EMBL" id="CAJJDN010000200">
    <property type="protein sequence ID" value="CAD8128930.1"/>
    <property type="molecule type" value="Genomic_DNA"/>
</dbReference>
<reference evidence="1" key="1">
    <citation type="submission" date="2021-01" db="EMBL/GenBank/DDBJ databases">
        <authorList>
            <consortium name="Genoscope - CEA"/>
            <person name="William W."/>
        </authorList>
    </citation>
    <scope>NUCLEOTIDE SEQUENCE</scope>
</reference>
<dbReference type="AlphaFoldDB" id="A0A8S1RP46"/>
<sequence>MISEQQSKFTQLLECLQNQDIDSLLKQFGDIKKQIIDYQRVLENLLKNIIIISKAQFIDKVKNITIKIQNGFKTYSFEIIENNSSKFQQLHLPQIENLPQYCKEHPNDPIILLDLQEQPTKPDRIACLKCIKNSPAKYETLENAEQQWILWLTQKQNNCNDYVEKMQERALQLTNFLEECKRKMTQLLQSKLMKINTKTNKQIKQIKESFKSPKDARILEVSVQDLINIAQDISNSQNQELFSDQLQARFNQWNEENGQFLKELELTFFSLIIIEQKGLRKNFNRKLHANNTSNHPD</sequence>
<keyword evidence="2" id="KW-1185">Reference proteome</keyword>
<protein>
    <submittedName>
        <fullName evidence="1">Uncharacterized protein</fullName>
    </submittedName>
</protein>
<evidence type="ECO:0000313" key="1">
    <source>
        <dbReference type="EMBL" id="CAD8128930.1"/>
    </source>
</evidence>
<gene>
    <name evidence="1" type="ORF">PSON_ATCC_30995.1.T2000022</name>
</gene>
<organism evidence="1 2">
    <name type="scientific">Paramecium sonneborni</name>
    <dbReference type="NCBI Taxonomy" id="65129"/>
    <lineage>
        <taxon>Eukaryota</taxon>
        <taxon>Sar</taxon>
        <taxon>Alveolata</taxon>
        <taxon>Ciliophora</taxon>
        <taxon>Intramacronucleata</taxon>
        <taxon>Oligohymenophorea</taxon>
        <taxon>Peniculida</taxon>
        <taxon>Parameciidae</taxon>
        <taxon>Paramecium</taxon>
    </lineage>
</organism>
<evidence type="ECO:0000313" key="2">
    <source>
        <dbReference type="Proteomes" id="UP000692954"/>
    </source>
</evidence>
<accession>A0A8S1RP46</accession>
<proteinExistence type="predicted"/>
<dbReference type="Proteomes" id="UP000692954">
    <property type="component" value="Unassembled WGS sequence"/>
</dbReference>
<comment type="caution">
    <text evidence="1">The sequence shown here is derived from an EMBL/GenBank/DDBJ whole genome shotgun (WGS) entry which is preliminary data.</text>
</comment>